<comment type="similarity">
    <text evidence="2 9">Belongs to the FliQ/MopD/SpaQ family.</text>
</comment>
<dbReference type="GO" id="GO:0009306">
    <property type="term" value="P:protein secretion"/>
    <property type="evidence" value="ECO:0007669"/>
    <property type="project" value="InterPro"/>
</dbReference>
<dbReference type="GO" id="GO:0044780">
    <property type="term" value="P:bacterial-type flagellum assembly"/>
    <property type="evidence" value="ECO:0007669"/>
    <property type="project" value="InterPro"/>
</dbReference>
<evidence type="ECO:0000256" key="3">
    <source>
        <dbReference type="ARBA" id="ARBA00021718"/>
    </source>
</evidence>
<dbReference type="AlphaFoldDB" id="A0A4R2RKR7"/>
<keyword evidence="10" id="KW-0966">Cell projection</keyword>
<keyword evidence="7 9" id="KW-0472">Membrane</keyword>
<comment type="caution">
    <text evidence="10">The sequence shown here is derived from an EMBL/GenBank/DDBJ whole genome shotgun (WGS) entry which is preliminary data.</text>
</comment>
<evidence type="ECO:0000313" key="10">
    <source>
        <dbReference type="EMBL" id="TCP64502.1"/>
    </source>
</evidence>
<evidence type="ECO:0000256" key="5">
    <source>
        <dbReference type="ARBA" id="ARBA00022692"/>
    </source>
</evidence>
<evidence type="ECO:0000256" key="7">
    <source>
        <dbReference type="ARBA" id="ARBA00023136"/>
    </source>
</evidence>
<dbReference type="NCBIfam" id="TIGR01402">
    <property type="entry name" value="fliQ"/>
    <property type="match status" value="1"/>
</dbReference>
<accession>A0A4R2RKR7</accession>
<keyword evidence="10" id="KW-0969">Cilium</keyword>
<dbReference type="InterPro" id="IPR002191">
    <property type="entry name" value="Bac_export_3"/>
</dbReference>
<gene>
    <name evidence="9" type="primary">fliQ</name>
    <name evidence="10" type="ORF">EDD73_10943</name>
</gene>
<evidence type="ECO:0000256" key="9">
    <source>
        <dbReference type="RuleBase" id="RU364090"/>
    </source>
</evidence>
<evidence type="ECO:0000313" key="11">
    <source>
        <dbReference type="Proteomes" id="UP000294813"/>
    </source>
</evidence>
<keyword evidence="5 9" id="KW-0812">Transmembrane</keyword>
<comment type="subcellular location">
    <subcellularLocation>
        <location evidence="1 9">Cell membrane</location>
        <topology evidence="1">Multi-pass membrane protein</topology>
    </subcellularLocation>
    <subcellularLocation>
        <location evidence="9">Bacterial flagellum basal body</location>
    </subcellularLocation>
</comment>
<dbReference type="InterPro" id="IPR006305">
    <property type="entry name" value="FliQ"/>
</dbReference>
<dbReference type="PANTHER" id="PTHR34040:SF2">
    <property type="entry name" value="FLAGELLAR BIOSYNTHETIC PROTEIN FLIQ"/>
    <property type="match status" value="1"/>
</dbReference>
<dbReference type="GO" id="GO:0009425">
    <property type="term" value="C:bacterial-type flagellum basal body"/>
    <property type="evidence" value="ECO:0007669"/>
    <property type="project" value="UniProtKB-SubCell"/>
</dbReference>
<dbReference type="OrthoDB" id="9806440at2"/>
<evidence type="ECO:0000256" key="1">
    <source>
        <dbReference type="ARBA" id="ARBA00004651"/>
    </source>
</evidence>
<dbReference type="Proteomes" id="UP000294813">
    <property type="component" value="Unassembled WGS sequence"/>
</dbReference>
<evidence type="ECO:0000256" key="6">
    <source>
        <dbReference type="ARBA" id="ARBA00022989"/>
    </source>
</evidence>
<evidence type="ECO:0000256" key="4">
    <source>
        <dbReference type="ARBA" id="ARBA00022475"/>
    </source>
</evidence>
<feature type="transmembrane region" description="Helical" evidence="9">
    <location>
        <begin position="13"/>
        <end position="37"/>
    </location>
</feature>
<name>A0A4R2RKR7_9FIRM</name>
<dbReference type="PIRSF" id="PIRSF004669">
    <property type="entry name" value="FliQ"/>
    <property type="match status" value="1"/>
</dbReference>
<protein>
    <recommendedName>
        <fullName evidence="3 9">Flagellar biosynthetic protein FliQ</fullName>
    </recommendedName>
</protein>
<dbReference type="Pfam" id="PF01313">
    <property type="entry name" value="Bac_export_3"/>
    <property type="match status" value="1"/>
</dbReference>
<evidence type="ECO:0000256" key="8">
    <source>
        <dbReference type="ARBA" id="ARBA00023143"/>
    </source>
</evidence>
<keyword evidence="6 9" id="KW-1133">Transmembrane helix</keyword>
<reference evidence="10 11" key="1">
    <citation type="submission" date="2019-03" db="EMBL/GenBank/DDBJ databases">
        <title>Genomic Encyclopedia of Type Strains, Phase IV (KMG-IV): sequencing the most valuable type-strain genomes for metagenomic binning, comparative biology and taxonomic classification.</title>
        <authorList>
            <person name="Goeker M."/>
        </authorList>
    </citation>
    <scope>NUCLEOTIDE SEQUENCE [LARGE SCALE GENOMIC DNA]</scope>
    <source>
        <strain evidence="10 11">DSM 11170</strain>
    </source>
</reference>
<keyword evidence="10" id="KW-0282">Flagellum</keyword>
<proteinExistence type="inferred from homology"/>
<dbReference type="PANTHER" id="PTHR34040">
    <property type="entry name" value="FLAGELLAR BIOSYNTHETIC PROTEIN FLIQ"/>
    <property type="match status" value="1"/>
</dbReference>
<dbReference type="RefSeq" id="WP_131918972.1">
    <property type="nucleotide sequence ID" value="NZ_JAOQNU010000009.1"/>
</dbReference>
<dbReference type="PRINTS" id="PR00952">
    <property type="entry name" value="TYPE3IMQPROT"/>
</dbReference>
<dbReference type="GO" id="GO:0005886">
    <property type="term" value="C:plasma membrane"/>
    <property type="evidence" value="ECO:0007669"/>
    <property type="project" value="UniProtKB-SubCell"/>
</dbReference>
<comment type="function">
    <text evidence="9">Role in flagellar biosynthesis.</text>
</comment>
<keyword evidence="11" id="KW-1185">Reference proteome</keyword>
<organism evidence="10 11">
    <name type="scientific">Heliophilum fasciatum</name>
    <dbReference type="NCBI Taxonomy" id="35700"/>
    <lineage>
        <taxon>Bacteria</taxon>
        <taxon>Bacillati</taxon>
        <taxon>Bacillota</taxon>
        <taxon>Clostridia</taxon>
        <taxon>Eubacteriales</taxon>
        <taxon>Heliobacteriaceae</taxon>
        <taxon>Heliophilum</taxon>
    </lineage>
</organism>
<keyword evidence="8 9" id="KW-0975">Bacterial flagellum</keyword>
<evidence type="ECO:0000256" key="2">
    <source>
        <dbReference type="ARBA" id="ARBA00006156"/>
    </source>
</evidence>
<dbReference type="EMBL" id="SLXT01000009">
    <property type="protein sequence ID" value="TCP64502.1"/>
    <property type="molecule type" value="Genomic_DNA"/>
</dbReference>
<keyword evidence="4 9" id="KW-1003">Cell membrane</keyword>
<sequence length="91" mass="10045">MTADLVNQLAREALWAVLWISAPLLIGSLASGLLVSIFQATTQIQEATLAFIPKIVVVLVIMIFFGPWMLQSMLEYAIGILGELQRFAVIR</sequence>
<feature type="transmembrane region" description="Helical" evidence="9">
    <location>
        <begin position="49"/>
        <end position="70"/>
    </location>
</feature>